<feature type="chain" id="PRO_5024366984" evidence="2">
    <location>
        <begin position="24"/>
        <end position="291"/>
    </location>
</feature>
<gene>
    <name evidence="3" type="ORF">FEM33_07395</name>
</gene>
<feature type="signal peptide" evidence="2">
    <location>
        <begin position="1"/>
        <end position="23"/>
    </location>
</feature>
<dbReference type="EMBL" id="VBSN01000027">
    <property type="protein sequence ID" value="KAA6440413.1"/>
    <property type="molecule type" value="Genomic_DNA"/>
</dbReference>
<evidence type="ECO:0000313" key="3">
    <source>
        <dbReference type="EMBL" id="KAA6440413.1"/>
    </source>
</evidence>
<comment type="caution">
    <text evidence="3">The sequence shown here is derived from an EMBL/GenBank/DDBJ whole genome shotgun (WGS) entry which is preliminary data.</text>
</comment>
<reference evidence="3 4" key="1">
    <citation type="submission" date="2019-05" db="EMBL/GenBank/DDBJ databases">
        <authorList>
            <person name="Qu J.-H."/>
        </authorList>
    </citation>
    <scope>NUCLEOTIDE SEQUENCE [LARGE SCALE GENOMIC DNA]</scope>
    <source>
        <strain evidence="3 4">NS28</strain>
    </source>
</reference>
<keyword evidence="4" id="KW-1185">Reference proteome</keyword>
<dbReference type="RefSeq" id="WP_139011426.1">
    <property type="nucleotide sequence ID" value="NZ_VBSN01000027.1"/>
</dbReference>
<accession>A0A5M8R145</accession>
<dbReference type="OrthoDB" id="963678at2"/>
<dbReference type="AlphaFoldDB" id="A0A5M8R145"/>
<organism evidence="3 4">
    <name type="scientific">Dyadobacter flavalbus</name>
    <dbReference type="NCBI Taxonomy" id="2579942"/>
    <lineage>
        <taxon>Bacteria</taxon>
        <taxon>Pseudomonadati</taxon>
        <taxon>Bacteroidota</taxon>
        <taxon>Cytophagia</taxon>
        <taxon>Cytophagales</taxon>
        <taxon>Spirosomataceae</taxon>
        <taxon>Dyadobacter</taxon>
    </lineage>
</organism>
<evidence type="ECO:0000256" key="1">
    <source>
        <dbReference type="SAM" id="MobiDB-lite"/>
    </source>
</evidence>
<evidence type="ECO:0000313" key="4">
    <source>
        <dbReference type="Proteomes" id="UP000323994"/>
    </source>
</evidence>
<keyword evidence="2" id="KW-0732">Signal</keyword>
<proteinExistence type="predicted"/>
<dbReference type="Proteomes" id="UP000323994">
    <property type="component" value="Unassembled WGS sequence"/>
</dbReference>
<evidence type="ECO:0000256" key="2">
    <source>
        <dbReference type="SAM" id="SignalP"/>
    </source>
</evidence>
<protein>
    <submittedName>
        <fullName evidence="3">Uncharacterized protein</fullName>
    </submittedName>
</protein>
<feature type="region of interest" description="Disordered" evidence="1">
    <location>
        <begin position="29"/>
        <end position="49"/>
    </location>
</feature>
<name>A0A5M8R145_9BACT</name>
<feature type="compositionally biased region" description="Polar residues" evidence="1">
    <location>
        <begin position="32"/>
        <end position="49"/>
    </location>
</feature>
<sequence>MKNYLRLSGLSMKTLILSAMLFAGSCTKENEQLPQPETSSTDAGSRTSLLLPSNSGNMQDFKISTKGMQQLLIPPYTDPDFFVGSIDKVSTVKQKVEFGFIVSSRTNDSQPINPVPLLKADPLVRKYIVSVSNGTALMQARTYKIYRTFSCKEVYYRTYMKFENNAVIYGEVMHTICNKWQPETTAWNVVNRVKTFDVLKAQVTDVGSSPAVEHGFVISYKQEAIGSIHKEPTLTNDTKLVVKTNYAPGEYLKQDEFSYLLNFPYTEIYYRPYVKTQDGFVRYGDVKHDVR</sequence>
<dbReference type="PROSITE" id="PS51257">
    <property type="entry name" value="PROKAR_LIPOPROTEIN"/>
    <property type="match status" value="1"/>
</dbReference>